<organism evidence="2 3">
    <name type="scientific">Roseinatronobacter alkalisoli</name>
    <dbReference type="NCBI Taxonomy" id="3028235"/>
    <lineage>
        <taxon>Bacteria</taxon>
        <taxon>Pseudomonadati</taxon>
        <taxon>Pseudomonadota</taxon>
        <taxon>Alphaproteobacteria</taxon>
        <taxon>Rhodobacterales</taxon>
        <taxon>Paracoccaceae</taxon>
        <taxon>Roseinatronobacter</taxon>
    </lineage>
</organism>
<protein>
    <submittedName>
        <fullName evidence="2">NmrA family NAD(P)-binding protein</fullName>
    </submittedName>
</protein>
<evidence type="ECO:0000313" key="3">
    <source>
        <dbReference type="Proteomes" id="UP001431784"/>
    </source>
</evidence>
<reference evidence="2" key="1">
    <citation type="submission" date="2023-02" db="EMBL/GenBank/DDBJ databases">
        <title>Description of Roseinatronobacter alkalisoli sp. nov., an alkaliphilic bacerium isolated from soda soil.</title>
        <authorList>
            <person name="Wei W."/>
        </authorList>
    </citation>
    <scope>NUCLEOTIDE SEQUENCE</scope>
    <source>
        <strain evidence="2">HJB301</strain>
    </source>
</reference>
<dbReference type="Gene3D" id="3.40.50.720">
    <property type="entry name" value="NAD(P)-binding Rossmann-like Domain"/>
    <property type="match status" value="1"/>
</dbReference>
<dbReference type="EMBL" id="JAQZSM010000004">
    <property type="protein sequence ID" value="MDD7970637.1"/>
    <property type="molecule type" value="Genomic_DNA"/>
</dbReference>
<dbReference type="PANTHER" id="PTHR43162">
    <property type="match status" value="1"/>
</dbReference>
<evidence type="ECO:0000313" key="2">
    <source>
        <dbReference type="EMBL" id="MDD7970637.1"/>
    </source>
</evidence>
<dbReference type="Gene3D" id="3.90.25.10">
    <property type="entry name" value="UDP-galactose 4-epimerase, domain 1"/>
    <property type="match status" value="1"/>
</dbReference>
<dbReference type="InterPro" id="IPR008030">
    <property type="entry name" value="NmrA-like"/>
</dbReference>
<dbReference type="SUPFAM" id="SSF51735">
    <property type="entry name" value="NAD(P)-binding Rossmann-fold domains"/>
    <property type="match status" value="1"/>
</dbReference>
<proteinExistence type="predicted"/>
<name>A0ABT5T8Y9_9RHOB</name>
<evidence type="ECO:0000259" key="1">
    <source>
        <dbReference type="Pfam" id="PF05368"/>
    </source>
</evidence>
<comment type="caution">
    <text evidence="2">The sequence shown here is derived from an EMBL/GenBank/DDBJ whole genome shotgun (WGS) entry which is preliminary data.</text>
</comment>
<dbReference type="RefSeq" id="WP_274351325.1">
    <property type="nucleotide sequence ID" value="NZ_JAQZSM010000004.1"/>
</dbReference>
<sequence>MSGKPKTLVMGASGLIGRPVAQALADAGLPVRAGYRSRPVDIAGADPVMIDARTGAGLREAVEGMDQLFLLIGDIPDQTEAELRVVDAARTAGVAHIVKLSTWGADTEAFSIARVHRPVERAIEQSGMSWTLLRPNCFMQNFYTYYRDMIAYTGTVRLPCDDAIVSFIDARDIAAVAARVLVDTSLRGRAYDLSGPEGLTYDQAAALLVTPHGLPVRYVNITDEECRAEMIAAGLTPAYAEDIIGLCRYYRTGAASGVTSAVEDIIGRPAVSFSRFAADHATTWQ</sequence>
<dbReference type="Pfam" id="PF05368">
    <property type="entry name" value="NmrA"/>
    <property type="match status" value="1"/>
</dbReference>
<keyword evidence="3" id="KW-1185">Reference proteome</keyword>
<dbReference type="InterPro" id="IPR051604">
    <property type="entry name" value="Ergot_Alk_Oxidoreductase"/>
</dbReference>
<dbReference type="Proteomes" id="UP001431784">
    <property type="component" value="Unassembled WGS sequence"/>
</dbReference>
<gene>
    <name evidence="2" type="ORF">PUT78_05965</name>
</gene>
<accession>A0ABT5T8Y9</accession>
<feature type="domain" description="NmrA-like" evidence="1">
    <location>
        <begin position="6"/>
        <end position="252"/>
    </location>
</feature>
<dbReference type="InterPro" id="IPR036291">
    <property type="entry name" value="NAD(P)-bd_dom_sf"/>
</dbReference>
<dbReference type="PANTHER" id="PTHR43162:SF1">
    <property type="entry name" value="PRESTALK A DIFFERENTIATION PROTEIN A"/>
    <property type="match status" value="1"/>
</dbReference>